<keyword evidence="9" id="KW-1185">Reference proteome</keyword>
<evidence type="ECO:0000313" key="9">
    <source>
        <dbReference type="Proteomes" id="UP001170379"/>
    </source>
</evidence>
<dbReference type="GO" id="GO:0016301">
    <property type="term" value="F:kinase activity"/>
    <property type="evidence" value="ECO:0007669"/>
    <property type="project" value="UniProtKB-KW"/>
</dbReference>
<dbReference type="CDD" id="cd16917">
    <property type="entry name" value="HATPase_UhpB-NarQ-NarX-like"/>
    <property type="match status" value="1"/>
</dbReference>
<dbReference type="PIRSF" id="PIRSF037434">
    <property type="entry name" value="STHK_ChrS"/>
    <property type="match status" value="1"/>
</dbReference>
<dbReference type="Proteomes" id="UP001170379">
    <property type="component" value="Unassembled WGS sequence"/>
</dbReference>
<evidence type="ECO:0000256" key="6">
    <source>
        <dbReference type="SAM" id="Phobius"/>
    </source>
</evidence>
<feature type="coiled-coil region" evidence="4">
    <location>
        <begin position="208"/>
        <end position="235"/>
    </location>
</feature>
<keyword evidence="3" id="KW-0902">Two-component regulatory system</keyword>
<feature type="region of interest" description="Disordered" evidence="5">
    <location>
        <begin position="1"/>
        <end position="48"/>
    </location>
</feature>
<proteinExistence type="predicted"/>
<dbReference type="InterPro" id="IPR005467">
    <property type="entry name" value="His_kinase_dom"/>
</dbReference>
<evidence type="ECO:0000256" key="5">
    <source>
        <dbReference type="SAM" id="MobiDB-lite"/>
    </source>
</evidence>
<evidence type="ECO:0000256" key="1">
    <source>
        <dbReference type="ARBA" id="ARBA00022679"/>
    </source>
</evidence>
<dbReference type="PANTHER" id="PTHR24421:SF62">
    <property type="entry name" value="SENSORY TRANSDUCTION HISTIDINE KINASE"/>
    <property type="match status" value="1"/>
</dbReference>
<dbReference type="SUPFAM" id="SSF55874">
    <property type="entry name" value="ATPase domain of HSP90 chaperone/DNA topoisomerase II/histidine kinase"/>
    <property type="match status" value="1"/>
</dbReference>
<evidence type="ECO:0000259" key="7">
    <source>
        <dbReference type="PROSITE" id="PS50109"/>
    </source>
</evidence>
<dbReference type="PROSITE" id="PS50109">
    <property type="entry name" value="HIS_KIN"/>
    <property type="match status" value="1"/>
</dbReference>
<feature type="transmembrane region" description="Helical" evidence="6">
    <location>
        <begin position="85"/>
        <end position="103"/>
    </location>
</feature>
<comment type="caution">
    <text evidence="8">The sequence shown here is derived from an EMBL/GenBank/DDBJ whole genome shotgun (WGS) entry which is preliminary data.</text>
</comment>
<dbReference type="InterPro" id="IPR017205">
    <property type="entry name" value="Sig_transdc_His_kinase_ChrS"/>
</dbReference>
<name>A0ABT7C8U7_9MICO</name>
<gene>
    <name evidence="8" type="ORF">C7K25_09165</name>
</gene>
<feature type="domain" description="Histidine kinase" evidence="7">
    <location>
        <begin position="344"/>
        <end position="430"/>
    </location>
</feature>
<keyword evidence="1" id="KW-0808">Transferase</keyword>
<dbReference type="InterPro" id="IPR003594">
    <property type="entry name" value="HATPase_dom"/>
</dbReference>
<accession>A0ABT7C8U7</accession>
<evidence type="ECO:0000313" key="8">
    <source>
        <dbReference type="EMBL" id="MDJ1371533.1"/>
    </source>
</evidence>
<dbReference type="Gene3D" id="1.20.5.1930">
    <property type="match status" value="1"/>
</dbReference>
<evidence type="ECO:0000256" key="4">
    <source>
        <dbReference type="SAM" id="Coils"/>
    </source>
</evidence>
<reference evidence="8" key="2">
    <citation type="journal article" date="2022" name="Sci. Rep.">
        <title>In silico prediction of the enzymes involved in the degradation of the herbicide molinate by Gulosibacter molinativorax ON4T.</title>
        <authorList>
            <person name="Lopes A.R."/>
            <person name="Bunin E."/>
            <person name="Viana A.T."/>
            <person name="Froufe H."/>
            <person name="Munoz-Merida A."/>
            <person name="Pinho D."/>
            <person name="Figueiredo J."/>
            <person name="Barroso C."/>
            <person name="Vaz-Moreira I."/>
            <person name="Bellanger X."/>
            <person name="Egas C."/>
            <person name="Nunes O.C."/>
        </authorList>
    </citation>
    <scope>NUCLEOTIDE SEQUENCE</scope>
    <source>
        <strain evidence="8">ON4</strain>
    </source>
</reference>
<dbReference type="InterPro" id="IPR011712">
    <property type="entry name" value="Sig_transdc_His_kin_sub3_dim/P"/>
</dbReference>
<keyword evidence="2 8" id="KW-0418">Kinase</keyword>
<reference evidence="8" key="1">
    <citation type="submission" date="2018-03" db="EMBL/GenBank/DDBJ databases">
        <authorList>
            <person name="Nunes O.C."/>
            <person name="Lopes A.R."/>
            <person name="Froufe H."/>
            <person name="Munoz-Merida A."/>
            <person name="Barroso C."/>
            <person name="Egas C."/>
        </authorList>
    </citation>
    <scope>NUCLEOTIDE SEQUENCE</scope>
    <source>
        <strain evidence="8">ON4</strain>
    </source>
</reference>
<keyword evidence="6" id="KW-1133">Transmembrane helix</keyword>
<dbReference type="EMBL" id="PXVD01000013">
    <property type="protein sequence ID" value="MDJ1371533.1"/>
    <property type="molecule type" value="Genomic_DNA"/>
</dbReference>
<dbReference type="Pfam" id="PF07730">
    <property type="entry name" value="HisKA_3"/>
    <property type="match status" value="1"/>
</dbReference>
<feature type="transmembrane region" description="Helical" evidence="6">
    <location>
        <begin position="177"/>
        <end position="197"/>
    </location>
</feature>
<dbReference type="PANTHER" id="PTHR24421">
    <property type="entry name" value="NITRATE/NITRITE SENSOR PROTEIN NARX-RELATED"/>
    <property type="match status" value="1"/>
</dbReference>
<sequence>MTAAQGQARTMGRMTVADAENRDAGEAWKGASPADSARRDNAAETKPRWVPRNFTGPAGIVLAIGSAATAYVLRDLAIRPEHVTPMLAITAVLVLYRIGMTWFPASLTVRRIGFWTTLALTFVLVGISPFAGIYAFLGYFDAPSVHKGWMRGLAMGLVAASLALSQSGGFVSPMASFGLFMVFFAVNVGIAIMVNFLEERRERFVVTLQTTVDELQAAEERNRALQEQLLTQARETGIADERARLSREIHDTVAQGLVAIITQLEAADADSPDREARLARASTSARDALAEARRAVRALASPRLDDESLPAAVRALTGQVATAAGLESRFEVDGEPMATEGDGELLRVAQEALSNVVRHAQARRVAVTLSYLPEEVRLDVRDDGRGFDARALADGHGLPGMRQRMRALGGTLDIETREGEGCAISAAVPT</sequence>
<keyword evidence="6" id="KW-0812">Transmembrane</keyword>
<dbReference type="SMART" id="SM00387">
    <property type="entry name" value="HATPase_c"/>
    <property type="match status" value="1"/>
</dbReference>
<evidence type="ECO:0000256" key="3">
    <source>
        <dbReference type="ARBA" id="ARBA00023012"/>
    </source>
</evidence>
<feature type="transmembrane region" description="Helical" evidence="6">
    <location>
        <begin position="54"/>
        <end position="73"/>
    </location>
</feature>
<dbReference type="InterPro" id="IPR036890">
    <property type="entry name" value="HATPase_C_sf"/>
</dbReference>
<dbReference type="InterPro" id="IPR050482">
    <property type="entry name" value="Sensor_HK_TwoCompSys"/>
</dbReference>
<keyword evidence="4" id="KW-0175">Coiled coil</keyword>
<keyword evidence="6" id="KW-0472">Membrane</keyword>
<dbReference type="Gene3D" id="3.30.565.10">
    <property type="entry name" value="Histidine kinase-like ATPase, C-terminal domain"/>
    <property type="match status" value="1"/>
</dbReference>
<feature type="transmembrane region" description="Helical" evidence="6">
    <location>
        <begin position="115"/>
        <end position="140"/>
    </location>
</feature>
<feature type="compositionally biased region" description="Basic and acidic residues" evidence="5">
    <location>
        <begin position="36"/>
        <end position="47"/>
    </location>
</feature>
<organism evidence="8 9">
    <name type="scientific">Gulosibacter molinativorax</name>
    <dbReference type="NCBI Taxonomy" id="256821"/>
    <lineage>
        <taxon>Bacteria</taxon>
        <taxon>Bacillati</taxon>
        <taxon>Actinomycetota</taxon>
        <taxon>Actinomycetes</taxon>
        <taxon>Micrococcales</taxon>
        <taxon>Microbacteriaceae</taxon>
        <taxon>Gulosibacter</taxon>
    </lineage>
</organism>
<dbReference type="Pfam" id="PF02518">
    <property type="entry name" value="HATPase_c"/>
    <property type="match status" value="1"/>
</dbReference>
<evidence type="ECO:0000256" key="2">
    <source>
        <dbReference type="ARBA" id="ARBA00022777"/>
    </source>
</evidence>
<protein>
    <submittedName>
        <fullName evidence="8">Sensor histidine kinase</fullName>
    </submittedName>
</protein>